<sequence>MTEIRLAYPSLIQLLLTFPEELAISILKGNHSFIESEEPNIFDEGLLEIMLEQVQWFYHSGQEDAARKMMNRPLAKIFYAVISGYFLPI</sequence>
<name>A0A401IC83_APHSA</name>
<accession>A0A401IC83</accession>
<dbReference type="RefSeq" id="WP_124970038.1">
    <property type="nucleotide sequence ID" value="NZ_BDQK01000001.1"/>
</dbReference>
<evidence type="ECO:0000313" key="1">
    <source>
        <dbReference type="EMBL" id="GBF78877.1"/>
    </source>
</evidence>
<evidence type="ECO:0000313" key="2">
    <source>
        <dbReference type="Proteomes" id="UP000287247"/>
    </source>
</evidence>
<dbReference type="EMBL" id="BDQK01000001">
    <property type="protein sequence ID" value="GBF78877.1"/>
    <property type="molecule type" value="Genomic_DNA"/>
</dbReference>
<gene>
    <name evidence="1" type="ORF">AsFPU1_0267</name>
</gene>
<reference evidence="2" key="1">
    <citation type="submission" date="2017-05" db="EMBL/GenBank/DDBJ databases">
        <title>Physiological properties and genetic analysis related to exopolysaccharide production of fresh-water unicellular cyanobacterium Aphanothece sacrum, Suizenji Nori, that has been cultured as a food source in Japan.</title>
        <authorList>
            <person name="Kanesaki Y."/>
            <person name="Yoshikawa S."/>
            <person name="Ohki K."/>
        </authorList>
    </citation>
    <scope>NUCLEOTIDE SEQUENCE [LARGE SCALE GENOMIC DNA]</scope>
    <source>
        <strain evidence="2">FPU1</strain>
    </source>
</reference>
<proteinExistence type="predicted"/>
<keyword evidence="2" id="KW-1185">Reference proteome</keyword>
<comment type="caution">
    <text evidence="1">The sequence shown here is derived from an EMBL/GenBank/DDBJ whole genome shotgun (WGS) entry which is preliminary data.</text>
</comment>
<dbReference type="Proteomes" id="UP000287247">
    <property type="component" value="Unassembled WGS sequence"/>
</dbReference>
<protein>
    <submittedName>
        <fullName evidence="1">DNA polymerase</fullName>
    </submittedName>
</protein>
<dbReference type="AlphaFoldDB" id="A0A401IC83"/>
<organism evidence="1 2">
    <name type="scientific">Aphanothece sacrum FPU1</name>
    <dbReference type="NCBI Taxonomy" id="1920663"/>
    <lineage>
        <taxon>Bacteria</taxon>
        <taxon>Bacillati</taxon>
        <taxon>Cyanobacteriota</taxon>
        <taxon>Cyanophyceae</taxon>
        <taxon>Oscillatoriophycideae</taxon>
        <taxon>Chroococcales</taxon>
        <taxon>Aphanothecaceae</taxon>
        <taxon>Aphanothece</taxon>
    </lineage>
</organism>